<sequence length="211" mass="23765">MTKKKKDNAAKAAKNAKAVQKTEKKEKKKTSKSKDFEEDDNQNLEEMESMRKEWEEARKGSEELVEEPPRRRADATLTPRPNGSHLRCILTGENQYLYKTYSLSRREPISPQDEGRASAGNSSWLVANFRLYTKPRFTTTAISGTSTSQHIHGIESTPKSDPVHARVTAEYKPNLPEFGNILAEAGLDEEEMKRSAAAGPQSNTAQSRNRR</sequence>
<keyword evidence="2" id="KW-1185">Reference proteome</keyword>
<evidence type="ECO:0000313" key="2">
    <source>
        <dbReference type="Proteomes" id="UP000308600"/>
    </source>
</evidence>
<dbReference type="Proteomes" id="UP000308600">
    <property type="component" value="Unassembled WGS sequence"/>
</dbReference>
<dbReference type="EMBL" id="ML208561">
    <property type="protein sequence ID" value="TFK62766.1"/>
    <property type="molecule type" value="Genomic_DNA"/>
</dbReference>
<evidence type="ECO:0000313" key="1">
    <source>
        <dbReference type="EMBL" id="TFK62766.1"/>
    </source>
</evidence>
<gene>
    <name evidence="1" type="ORF">BDN72DRAFT_902959</name>
</gene>
<protein>
    <submittedName>
        <fullName evidence="1">Uncharacterized protein</fullName>
    </submittedName>
</protein>
<accession>A0ACD3AAS2</accession>
<proteinExistence type="predicted"/>
<reference evidence="1 2" key="1">
    <citation type="journal article" date="2019" name="Nat. Ecol. Evol.">
        <title>Megaphylogeny resolves global patterns of mushroom evolution.</title>
        <authorList>
            <person name="Varga T."/>
            <person name="Krizsan K."/>
            <person name="Foldi C."/>
            <person name="Dima B."/>
            <person name="Sanchez-Garcia M."/>
            <person name="Sanchez-Ramirez S."/>
            <person name="Szollosi G.J."/>
            <person name="Szarkandi J.G."/>
            <person name="Papp V."/>
            <person name="Albert L."/>
            <person name="Andreopoulos W."/>
            <person name="Angelini C."/>
            <person name="Antonin V."/>
            <person name="Barry K.W."/>
            <person name="Bougher N.L."/>
            <person name="Buchanan P."/>
            <person name="Buyck B."/>
            <person name="Bense V."/>
            <person name="Catcheside P."/>
            <person name="Chovatia M."/>
            <person name="Cooper J."/>
            <person name="Damon W."/>
            <person name="Desjardin D."/>
            <person name="Finy P."/>
            <person name="Geml J."/>
            <person name="Haridas S."/>
            <person name="Hughes K."/>
            <person name="Justo A."/>
            <person name="Karasinski D."/>
            <person name="Kautmanova I."/>
            <person name="Kiss B."/>
            <person name="Kocsube S."/>
            <person name="Kotiranta H."/>
            <person name="LaButti K.M."/>
            <person name="Lechner B.E."/>
            <person name="Liimatainen K."/>
            <person name="Lipzen A."/>
            <person name="Lukacs Z."/>
            <person name="Mihaltcheva S."/>
            <person name="Morgado L.N."/>
            <person name="Niskanen T."/>
            <person name="Noordeloos M.E."/>
            <person name="Ohm R.A."/>
            <person name="Ortiz-Santana B."/>
            <person name="Ovrebo C."/>
            <person name="Racz N."/>
            <person name="Riley R."/>
            <person name="Savchenko A."/>
            <person name="Shiryaev A."/>
            <person name="Soop K."/>
            <person name="Spirin V."/>
            <person name="Szebenyi C."/>
            <person name="Tomsovsky M."/>
            <person name="Tulloss R.E."/>
            <person name="Uehling J."/>
            <person name="Grigoriev I.V."/>
            <person name="Vagvolgyi C."/>
            <person name="Papp T."/>
            <person name="Martin F.M."/>
            <person name="Miettinen O."/>
            <person name="Hibbett D.S."/>
            <person name="Nagy L.G."/>
        </authorList>
    </citation>
    <scope>NUCLEOTIDE SEQUENCE [LARGE SCALE GENOMIC DNA]</scope>
    <source>
        <strain evidence="1 2">NL-1719</strain>
    </source>
</reference>
<organism evidence="1 2">
    <name type="scientific">Pluteus cervinus</name>
    <dbReference type="NCBI Taxonomy" id="181527"/>
    <lineage>
        <taxon>Eukaryota</taxon>
        <taxon>Fungi</taxon>
        <taxon>Dikarya</taxon>
        <taxon>Basidiomycota</taxon>
        <taxon>Agaricomycotina</taxon>
        <taxon>Agaricomycetes</taxon>
        <taxon>Agaricomycetidae</taxon>
        <taxon>Agaricales</taxon>
        <taxon>Pluteineae</taxon>
        <taxon>Pluteaceae</taxon>
        <taxon>Pluteus</taxon>
    </lineage>
</organism>
<name>A0ACD3AAS2_9AGAR</name>